<protein>
    <submittedName>
        <fullName evidence="2">Uncharacterized protein</fullName>
    </submittedName>
</protein>
<dbReference type="InParanoid" id="E2A540"/>
<dbReference type="EMBL" id="GL436803">
    <property type="protein sequence ID" value="EFN71446.1"/>
    <property type="molecule type" value="Genomic_DNA"/>
</dbReference>
<dbReference type="Proteomes" id="UP000000311">
    <property type="component" value="Unassembled WGS sequence"/>
</dbReference>
<organism evidence="3">
    <name type="scientific">Camponotus floridanus</name>
    <name type="common">Florida carpenter ant</name>
    <dbReference type="NCBI Taxonomy" id="104421"/>
    <lineage>
        <taxon>Eukaryota</taxon>
        <taxon>Metazoa</taxon>
        <taxon>Ecdysozoa</taxon>
        <taxon>Arthropoda</taxon>
        <taxon>Hexapoda</taxon>
        <taxon>Insecta</taxon>
        <taxon>Pterygota</taxon>
        <taxon>Neoptera</taxon>
        <taxon>Endopterygota</taxon>
        <taxon>Hymenoptera</taxon>
        <taxon>Apocrita</taxon>
        <taxon>Aculeata</taxon>
        <taxon>Formicoidea</taxon>
        <taxon>Formicidae</taxon>
        <taxon>Formicinae</taxon>
        <taxon>Camponotus</taxon>
    </lineage>
</organism>
<keyword evidence="3" id="KW-1185">Reference proteome</keyword>
<evidence type="ECO:0000313" key="3">
    <source>
        <dbReference type="Proteomes" id="UP000000311"/>
    </source>
</evidence>
<name>E2A540_CAMFO</name>
<feature type="region of interest" description="Disordered" evidence="1">
    <location>
        <begin position="116"/>
        <end position="148"/>
    </location>
</feature>
<evidence type="ECO:0000256" key="1">
    <source>
        <dbReference type="SAM" id="MobiDB-lite"/>
    </source>
</evidence>
<reference evidence="2 3" key="1">
    <citation type="journal article" date="2010" name="Science">
        <title>Genomic comparison of the ants Camponotus floridanus and Harpegnathos saltator.</title>
        <authorList>
            <person name="Bonasio R."/>
            <person name="Zhang G."/>
            <person name="Ye C."/>
            <person name="Mutti N.S."/>
            <person name="Fang X."/>
            <person name="Qin N."/>
            <person name="Donahue G."/>
            <person name="Yang P."/>
            <person name="Li Q."/>
            <person name="Li C."/>
            <person name="Zhang P."/>
            <person name="Huang Z."/>
            <person name="Berger S.L."/>
            <person name="Reinberg D."/>
            <person name="Wang J."/>
            <person name="Liebig J."/>
        </authorList>
    </citation>
    <scope>NUCLEOTIDE SEQUENCE [LARGE SCALE GENOMIC DNA]</scope>
    <source>
        <strain evidence="3">C129</strain>
    </source>
</reference>
<dbReference type="AlphaFoldDB" id="E2A540"/>
<feature type="region of interest" description="Disordered" evidence="1">
    <location>
        <begin position="229"/>
        <end position="258"/>
    </location>
</feature>
<gene>
    <name evidence="2" type="ORF">EAG_03032</name>
</gene>
<feature type="compositionally biased region" description="Pro residues" evidence="1">
    <location>
        <begin position="124"/>
        <end position="136"/>
    </location>
</feature>
<accession>E2A540</accession>
<evidence type="ECO:0000313" key="2">
    <source>
        <dbReference type="EMBL" id="EFN71446.1"/>
    </source>
</evidence>
<sequence length="336" mass="37359">MEKILDDLVLVSLVLLTIKFDNQNSKMLPNLVLVSLVLLTRKFGKITIFLYYESLNLPVISEDKIFLSMSPRHQSRLIELFTSSKAQFRGKAKDQNVDQNIDSNIELLTPAIPSTAHPPEMFSPAPPPPSLPPPSPLVEQQAGGRDAPPEILGEKSVARNFAGQVTKSEVARARASRRDGVSSLFLDVCSWTTHVASRSGTLANHEELPIKNLKLELVRLSMLRGYRSPVLPKMPRRKKKEGESEQSVQGTSEPRDTHSVSLCAYTRRAWHEPQYGSVDVSPTSRLRLAVSRPRSSLAGAMNVVVVLVGRQRDIRVLETARGSEPRLPVPSHEQRD</sequence>
<proteinExistence type="predicted"/>